<dbReference type="AlphaFoldDB" id="M1D9I2"/>
<reference evidence="3" key="1">
    <citation type="journal article" date="2011" name="Nature">
        <title>Genome sequence and analysis of the tuber crop potato.</title>
        <authorList>
            <consortium name="The Potato Genome Sequencing Consortium"/>
        </authorList>
    </citation>
    <scope>NUCLEOTIDE SEQUENCE [LARGE SCALE GENOMIC DNA]</scope>
    <source>
        <strain evidence="3">cv. DM1-3 516 R44</strain>
    </source>
</reference>
<dbReference type="PaxDb" id="4113-PGSC0003DMT400085442"/>
<name>M1D9I2_SOLTU</name>
<evidence type="ECO:0000259" key="1">
    <source>
        <dbReference type="Pfam" id="PF20167"/>
    </source>
</evidence>
<keyword evidence="3" id="KW-1185">Reference proteome</keyword>
<sequence length="238" mass="27075">MSHELCQLGTELRSHFLKVQGVDVTLTPALLNDILDTAAGTHPLVLMGLNIHPPYQDIRHTLCGPLSMVRWTKYSLKRFHKSLPYAHMVREAQVWLKIVMHILIPRLHYTNITSDRACLVYALMTTTELNIGAILKSAMRKACVHKGLDVTKTKGPDNEFGPPLTTTECQQCDEMIVAHMYWLEMLRHMNGCRASPIEQLREVDNQYPLNAHVRAILGIGLNFLKLVDDDVLTNEDWL</sequence>
<dbReference type="eggNOG" id="ENOG502SWIN">
    <property type="taxonomic scope" value="Eukaryota"/>
</dbReference>
<dbReference type="Proteomes" id="UP000011115">
    <property type="component" value="Unassembled WGS sequence"/>
</dbReference>
<evidence type="ECO:0000313" key="3">
    <source>
        <dbReference type="Proteomes" id="UP000011115"/>
    </source>
</evidence>
<evidence type="ECO:0000313" key="2">
    <source>
        <dbReference type="EnsemblPlants" id="PGSC0003DMT400085442"/>
    </source>
</evidence>
<organism evidence="2 3">
    <name type="scientific">Solanum tuberosum</name>
    <name type="common">Potato</name>
    <dbReference type="NCBI Taxonomy" id="4113"/>
    <lineage>
        <taxon>Eukaryota</taxon>
        <taxon>Viridiplantae</taxon>
        <taxon>Streptophyta</taxon>
        <taxon>Embryophyta</taxon>
        <taxon>Tracheophyta</taxon>
        <taxon>Spermatophyta</taxon>
        <taxon>Magnoliopsida</taxon>
        <taxon>eudicotyledons</taxon>
        <taxon>Gunneridae</taxon>
        <taxon>Pentapetalae</taxon>
        <taxon>asterids</taxon>
        <taxon>lamiids</taxon>
        <taxon>Solanales</taxon>
        <taxon>Solanaceae</taxon>
        <taxon>Solanoideae</taxon>
        <taxon>Solaneae</taxon>
        <taxon>Solanum</taxon>
    </lineage>
</organism>
<dbReference type="EnsemblPlants" id="PGSC0003DMT400085442">
    <property type="protein sequence ID" value="PGSC0003DMT400085442"/>
    <property type="gene ID" value="PGSC0003DMG400035013"/>
</dbReference>
<dbReference type="InParanoid" id="M1D9I2"/>
<accession>M1D9I2</accession>
<proteinExistence type="predicted"/>
<dbReference type="Gramene" id="PGSC0003DMT400085442">
    <property type="protein sequence ID" value="PGSC0003DMT400085442"/>
    <property type="gene ID" value="PGSC0003DMG400035013"/>
</dbReference>
<dbReference type="Pfam" id="PF20167">
    <property type="entry name" value="Transposase_32"/>
    <property type="match status" value="1"/>
</dbReference>
<protein>
    <recommendedName>
        <fullName evidence="1">Putative plant transposon protein domain-containing protein</fullName>
    </recommendedName>
</protein>
<dbReference type="InterPro" id="IPR046796">
    <property type="entry name" value="Transposase_32_dom"/>
</dbReference>
<dbReference type="HOGENOM" id="CLU_043094_0_0_1"/>
<feature type="domain" description="Putative plant transposon protein" evidence="1">
    <location>
        <begin position="15"/>
        <end position="144"/>
    </location>
</feature>
<reference evidence="2" key="2">
    <citation type="submission" date="2015-06" db="UniProtKB">
        <authorList>
            <consortium name="EnsemblPlants"/>
        </authorList>
    </citation>
    <scope>IDENTIFICATION</scope>
    <source>
        <strain evidence="2">DM1-3 516 R44</strain>
    </source>
</reference>